<dbReference type="AlphaFoldDB" id="A0A226X9I8"/>
<dbReference type="EMBL" id="MTHB01000031">
    <property type="protein sequence ID" value="OXC79789.1"/>
    <property type="molecule type" value="Genomic_DNA"/>
</dbReference>
<sequence length="53" mass="6210">MSVQGAWFVAEFTLDDFDMRRVAVDPLSEEFARVWLEDSRDLYEKHFGSPEIA</sequence>
<comment type="caution">
    <text evidence="1">The sequence shown here is derived from an EMBL/GenBank/DDBJ whole genome shotgun (WGS) entry which is preliminary data.</text>
</comment>
<reference evidence="2" key="1">
    <citation type="submission" date="2017-01" db="EMBL/GenBank/DDBJ databases">
        <title>Genome Analysis of Deinococcus marmoris KOPRI26562.</title>
        <authorList>
            <person name="Kim J.H."/>
            <person name="Oh H.-M."/>
        </authorList>
    </citation>
    <scope>NUCLEOTIDE SEQUENCE [LARGE SCALE GENOMIC DNA]</scope>
    <source>
        <strain evidence="2">PAMC 26633</strain>
    </source>
</reference>
<dbReference type="Proteomes" id="UP000214720">
    <property type="component" value="Unassembled WGS sequence"/>
</dbReference>
<accession>A0A226X9I8</accession>
<evidence type="ECO:0000313" key="1">
    <source>
        <dbReference type="EMBL" id="OXC79789.1"/>
    </source>
</evidence>
<organism evidence="1 2">
    <name type="scientific">Caballeronia sordidicola</name>
    <name type="common">Burkholderia sordidicola</name>
    <dbReference type="NCBI Taxonomy" id="196367"/>
    <lineage>
        <taxon>Bacteria</taxon>
        <taxon>Pseudomonadati</taxon>
        <taxon>Pseudomonadota</taxon>
        <taxon>Betaproteobacteria</taxon>
        <taxon>Burkholderiales</taxon>
        <taxon>Burkholderiaceae</taxon>
        <taxon>Caballeronia</taxon>
    </lineage>
</organism>
<gene>
    <name evidence="1" type="ORF">BSU04_05145</name>
</gene>
<evidence type="ECO:0000313" key="2">
    <source>
        <dbReference type="Proteomes" id="UP000214720"/>
    </source>
</evidence>
<name>A0A226X9I8_CABSO</name>
<protein>
    <submittedName>
        <fullName evidence="1">Uncharacterized protein</fullName>
    </submittedName>
</protein>
<proteinExistence type="predicted"/>